<evidence type="ECO:0000313" key="4">
    <source>
        <dbReference type="Proteomes" id="UP000198953"/>
    </source>
</evidence>
<evidence type="ECO:0000256" key="2">
    <source>
        <dbReference type="RuleBase" id="RU366034"/>
    </source>
</evidence>
<dbReference type="AlphaFoldDB" id="A0A1H7M1J4"/>
<name>A0A1H7M1J4_9ACTN</name>
<dbReference type="GO" id="GO:0010333">
    <property type="term" value="F:terpene synthase activity"/>
    <property type="evidence" value="ECO:0007669"/>
    <property type="project" value="InterPro"/>
</dbReference>
<dbReference type="EMBL" id="FOBF01000003">
    <property type="protein sequence ID" value="SEL04959.1"/>
    <property type="molecule type" value="Genomic_DNA"/>
</dbReference>
<comment type="cofactor">
    <cofactor evidence="2">
        <name>Mg(2+)</name>
        <dbReference type="ChEBI" id="CHEBI:18420"/>
    </cofactor>
</comment>
<dbReference type="SUPFAM" id="SSF48576">
    <property type="entry name" value="Terpenoid synthases"/>
    <property type="match status" value="1"/>
</dbReference>
<reference evidence="3 4" key="1">
    <citation type="submission" date="2016-10" db="EMBL/GenBank/DDBJ databases">
        <authorList>
            <person name="de Groot N.N."/>
        </authorList>
    </citation>
    <scope>NUCLEOTIDE SEQUENCE [LARGE SCALE GENOMIC DNA]</scope>
    <source>
        <strain evidence="3 4">DSM 43357</strain>
    </source>
</reference>
<dbReference type="SFLD" id="SFLDG01020">
    <property type="entry name" value="Terpene_Cyclase_Like_2"/>
    <property type="match status" value="1"/>
</dbReference>
<keyword evidence="2" id="KW-0460">Magnesium</keyword>
<organism evidence="3 4">
    <name type="scientific">Nonomuraea pusilla</name>
    <dbReference type="NCBI Taxonomy" id="46177"/>
    <lineage>
        <taxon>Bacteria</taxon>
        <taxon>Bacillati</taxon>
        <taxon>Actinomycetota</taxon>
        <taxon>Actinomycetes</taxon>
        <taxon>Streptosporangiales</taxon>
        <taxon>Streptosporangiaceae</taxon>
        <taxon>Nonomuraea</taxon>
    </lineage>
</organism>
<keyword evidence="1 2" id="KW-0456">Lyase</keyword>
<comment type="similarity">
    <text evidence="2">Belongs to the terpene synthase family.</text>
</comment>
<evidence type="ECO:0000313" key="3">
    <source>
        <dbReference type="EMBL" id="SEL04959.1"/>
    </source>
</evidence>
<dbReference type="EC" id="4.2.3.-" evidence="2"/>
<evidence type="ECO:0000256" key="1">
    <source>
        <dbReference type="ARBA" id="ARBA00023239"/>
    </source>
</evidence>
<dbReference type="InterPro" id="IPR034686">
    <property type="entry name" value="Terpene_cyclase-like_2"/>
</dbReference>
<dbReference type="PANTHER" id="PTHR35201">
    <property type="entry name" value="TERPENE SYNTHASE"/>
    <property type="match status" value="1"/>
</dbReference>
<dbReference type="STRING" id="46177.SAMN05660976_01732"/>
<sequence length="341" mass="39244">MIIAIIYGMSATPAHASLPLRIPPLLCPFASEVNPHVAEASEDSFAWLLESGMLRDPEILERYRSARFGWLTARAYPLVDRDMLKLLMDWCIWLFAFDDGFCESEDLSKHTALIARALPEMFRVLHDIETDQPITNVFAKSLQGLKERIAVHADRDQLDRWSTATKEYIFAQVWEASNRETDIVPTPEDYIFMRRRTGAMYPVYALIDIAGRRRLAPEEWHHPDVRALTEHANDLVVWDNDLFSYAKERKHDQARHNLVNVLVTHRGYSLQDALDEVASMHDEAVAEMVRLRTAVEKWGSPAVLAYIQGLEHWVRGHIEYSLGSARYVHAWPAGTHWEQLS</sequence>
<keyword evidence="4" id="KW-1185">Reference proteome</keyword>
<dbReference type="Proteomes" id="UP000198953">
    <property type="component" value="Unassembled WGS sequence"/>
</dbReference>
<dbReference type="PANTHER" id="PTHR35201:SF4">
    <property type="entry name" value="BETA-PINACENE SYNTHASE-RELATED"/>
    <property type="match status" value="1"/>
</dbReference>
<protein>
    <recommendedName>
        <fullName evidence="2">Terpene synthase</fullName>
        <ecNumber evidence="2">4.2.3.-</ecNumber>
    </recommendedName>
</protein>
<dbReference type="Pfam" id="PF19086">
    <property type="entry name" value="Terpene_syn_C_2"/>
    <property type="match status" value="1"/>
</dbReference>
<proteinExistence type="inferred from homology"/>
<keyword evidence="2" id="KW-0479">Metal-binding</keyword>
<dbReference type="InterPro" id="IPR008949">
    <property type="entry name" value="Isoprenoid_synthase_dom_sf"/>
</dbReference>
<dbReference type="Gene3D" id="1.10.600.10">
    <property type="entry name" value="Farnesyl Diphosphate Synthase"/>
    <property type="match status" value="1"/>
</dbReference>
<accession>A0A1H7M1J4</accession>
<dbReference type="SFLD" id="SFLDS00005">
    <property type="entry name" value="Isoprenoid_Synthase_Type_I"/>
    <property type="match status" value="1"/>
</dbReference>
<gene>
    <name evidence="3" type="ORF">SAMN05660976_01732</name>
</gene>
<dbReference type="GO" id="GO:0046872">
    <property type="term" value="F:metal ion binding"/>
    <property type="evidence" value="ECO:0007669"/>
    <property type="project" value="UniProtKB-KW"/>
</dbReference>